<keyword evidence="1" id="KW-0812">Transmembrane</keyword>
<evidence type="ECO:0000256" key="1">
    <source>
        <dbReference type="SAM" id="Phobius"/>
    </source>
</evidence>
<gene>
    <name evidence="2" type="ORF">HF203_08975</name>
</gene>
<sequence>MHELLAQLFGYARGMWRYRWLALIVAWAIAIAGWTVVSRIPDEYRSSARVFVDT</sequence>
<evidence type="ECO:0000313" key="2">
    <source>
        <dbReference type="EMBL" id="NKN33353.1"/>
    </source>
</evidence>
<reference evidence="2 3" key="1">
    <citation type="submission" date="2020-04" db="EMBL/GenBank/DDBJ databases">
        <title>Draft Whole-Genome sequence of Marichromatium bheemlicum DSM 18632, type strain.</title>
        <authorList>
            <person name="Kyndt J.A."/>
            <person name="Meyer T.E."/>
        </authorList>
    </citation>
    <scope>NUCLEOTIDE SEQUENCE [LARGE SCALE GENOMIC DNA]</scope>
    <source>
        <strain evidence="2 3">DSM 18632</strain>
    </source>
</reference>
<comment type="caution">
    <text evidence="2">The sequence shown here is derived from an EMBL/GenBank/DDBJ whole genome shotgun (WGS) entry which is preliminary data.</text>
</comment>
<organism evidence="2 3">
    <name type="scientific">Marichromatium bheemlicum</name>
    <dbReference type="NCBI Taxonomy" id="365339"/>
    <lineage>
        <taxon>Bacteria</taxon>
        <taxon>Pseudomonadati</taxon>
        <taxon>Pseudomonadota</taxon>
        <taxon>Gammaproteobacteria</taxon>
        <taxon>Chromatiales</taxon>
        <taxon>Chromatiaceae</taxon>
        <taxon>Marichromatium</taxon>
    </lineage>
</organism>
<evidence type="ECO:0000313" key="3">
    <source>
        <dbReference type="Proteomes" id="UP000740754"/>
    </source>
</evidence>
<protein>
    <submittedName>
        <fullName evidence="2">Chain length-determining protein</fullName>
    </submittedName>
</protein>
<dbReference type="Proteomes" id="UP000740754">
    <property type="component" value="Unassembled WGS sequence"/>
</dbReference>
<feature type="non-terminal residue" evidence="2">
    <location>
        <position position="54"/>
    </location>
</feature>
<proteinExistence type="predicted"/>
<name>A0ABX1I804_9GAMM</name>
<keyword evidence="1" id="KW-0472">Membrane</keyword>
<accession>A0ABX1I804</accession>
<dbReference type="EMBL" id="JAAXKX010000011">
    <property type="protein sequence ID" value="NKN33353.1"/>
    <property type="molecule type" value="Genomic_DNA"/>
</dbReference>
<keyword evidence="1" id="KW-1133">Transmembrane helix</keyword>
<keyword evidence="3" id="KW-1185">Reference proteome</keyword>
<feature type="transmembrane region" description="Helical" evidence="1">
    <location>
        <begin position="20"/>
        <end position="37"/>
    </location>
</feature>